<feature type="domain" description="RWD" evidence="1">
    <location>
        <begin position="43"/>
        <end position="112"/>
    </location>
</feature>
<dbReference type="InterPro" id="IPR016135">
    <property type="entry name" value="UBQ-conjugating_enzyme/RWD"/>
</dbReference>
<evidence type="ECO:0000313" key="3">
    <source>
        <dbReference type="Proteomes" id="UP001519460"/>
    </source>
</evidence>
<reference evidence="2 3" key="1">
    <citation type="journal article" date="2023" name="Sci. Data">
        <title>Genome assembly of the Korean intertidal mud-creeper Batillaria attramentaria.</title>
        <authorList>
            <person name="Patra A.K."/>
            <person name="Ho P.T."/>
            <person name="Jun S."/>
            <person name="Lee S.J."/>
            <person name="Kim Y."/>
            <person name="Won Y.J."/>
        </authorList>
    </citation>
    <scope>NUCLEOTIDE SEQUENCE [LARGE SCALE GENOMIC DNA]</scope>
    <source>
        <strain evidence="2">Wonlab-2016</strain>
    </source>
</reference>
<organism evidence="2 3">
    <name type="scientific">Batillaria attramentaria</name>
    <dbReference type="NCBI Taxonomy" id="370345"/>
    <lineage>
        <taxon>Eukaryota</taxon>
        <taxon>Metazoa</taxon>
        <taxon>Spiralia</taxon>
        <taxon>Lophotrochozoa</taxon>
        <taxon>Mollusca</taxon>
        <taxon>Gastropoda</taxon>
        <taxon>Caenogastropoda</taxon>
        <taxon>Sorbeoconcha</taxon>
        <taxon>Cerithioidea</taxon>
        <taxon>Batillariidae</taxon>
        <taxon>Batillaria</taxon>
    </lineage>
</organism>
<keyword evidence="3" id="KW-1185">Reference proteome</keyword>
<name>A0ABD0LM39_9CAEN</name>
<evidence type="ECO:0000259" key="1">
    <source>
        <dbReference type="Pfam" id="PF05773"/>
    </source>
</evidence>
<dbReference type="EMBL" id="JACVVK020000039">
    <property type="protein sequence ID" value="KAK7500064.1"/>
    <property type="molecule type" value="Genomic_DNA"/>
</dbReference>
<dbReference type="SUPFAM" id="SSF54495">
    <property type="entry name" value="UBC-like"/>
    <property type="match status" value="1"/>
</dbReference>
<dbReference type="Pfam" id="PF05773">
    <property type="entry name" value="RWD"/>
    <property type="match status" value="1"/>
</dbReference>
<dbReference type="Gene3D" id="3.10.110.10">
    <property type="entry name" value="Ubiquitin Conjugating Enzyme"/>
    <property type="match status" value="1"/>
</dbReference>
<evidence type="ECO:0000313" key="2">
    <source>
        <dbReference type="EMBL" id="KAK7500064.1"/>
    </source>
</evidence>
<proteinExistence type="predicted"/>
<protein>
    <recommendedName>
        <fullName evidence="1">RWD domain-containing protein</fullName>
    </recommendedName>
</protein>
<sequence length="323" mass="37210">MAEGSNITDRQRFIEAELVDVRQKVPEFENTRLIAAVTDLVKAEIKKTEHKQLSVTCLFPPEYPHTPLVVELNSKTLAYKLLQGLSNVCENEARTLAGQQQVVHMIRFVKTFVDENPLSVCSEEIAFIKKELLTPEDEIKLKQKTSQIVLKLRQEKYFLNLSITVPDSYPLQKIATEITEHNLPQFLKTNFQAQATEIARQCIQPPLKKKPKDPPFVPKPSIKPVCEYLIKDCMHRYPLESCPDLPGRANDGIERVYCGHLFHFRCLDKYMKTPPFAAGKFCGSCGKQIFHEKWQISASVMEQRWAHRQAKQRELDEVVDFLE</sequence>
<dbReference type="PANTHER" id="PTHR40237:SF1">
    <property type="entry name" value="LD44813P"/>
    <property type="match status" value="1"/>
</dbReference>
<gene>
    <name evidence="2" type="ORF">BaRGS_00008611</name>
</gene>
<dbReference type="SUPFAM" id="SSF57850">
    <property type="entry name" value="RING/U-box"/>
    <property type="match status" value="1"/>
</dbReference>
<dbReference type="AlphaFoldDB" id="A0ABD0LM39"/>
<accession>A0ABD0LM39</accession>
<comment type="caution">
    <text evidence="2">The sequence shown here is derived from an EMBL/GenBank/DDBJ whole genome shotgun (WGS) entry which is preliminary data.</text>
</comment>
<dbReference type="InterPro" id="IPR006575">
    <property type="entry name" value="RWD_dom"/>
</dbReference>
<dbReference type="Proteomes" id="UP001519460">
    <property type="component" value="Unassembled WGS sequence"/>
</dbReference>
<dbReference type="PANTHER" id="PTHR40237">
    <property type="entry name" value="LD44813P"/>
    <property type="match status" value="1"/>
</dbReference>